<protein>
    <submittedName>
        <fullName evidence="1">Uncharacterized protein</fullName>
    </submittedName>
</protein>
<proteinExistence type="predicted"/>
<gene>
    <name evidence="1" type="ORF">KL86CLO1_11694</name>
</gene>
<dbReference type="EMBL" id="FLUN01000001">
    <property type="protein sequence ID" value="SBW02774.1"/>
    <property type="molecule type" value="Genomic_DNA"/>
</dbReference>
<name>A0A212JTJ7_9FIRM</name>
<accession>A0A212JTJ7</accession>
<dbReference type="AlphaFoldDB" id="A0A212JTJ7"/>
<reference evidence="1" key="1">
    <citation type="submission" date="2016-04" db="EMBL/GenBank/DDBJ databases">
        <authorList>
            <person name="Evans L.H."/>
            <person name="Alamgir A."/>
            <person name="Owens N."/>
            <person name="Weber N.D."/>
            <person name="Virtaneva K."/>
            <person name="Barbian K."/>
            <person name="Babar A."/>
            <person name="Rosenke K."/>
        </authorList>
    </citation>
    <scope>NUCLEOTIDE SEQUENCE</scope>
    <source>
        <strain evidence="1">86</strain>
    </source>
</reference>
<organism evidence="1">
    <name type="scientific">uncultured Eubacteriales bacterium</name>
    <dbReference type="NCBI Taxonomy" id="172733"/>
    <lineage>
        <taxon>Bacteria</taxon>
        <taxon>Bacillati</taxon>
        <taxon>Bacillota</taxon>
        <taxon>Clostridia</taxon>
        <taxon>Eubacteriales</taxon>
        <taxon>environmental samples</taxon>
    </lineage>
</organism>
<evidence type="ECO:0000313" key="1">
    <source>
        <dbReference type="EMBL" id="SBW02774.1"/>
    </source>
</evidence>
<sequence length="90" mass="9834">MEYAPNEKKAVALDDQSVAAALLCYCAEESHGMDSMVAFSVQVQLRVYQLDPPPDAFVSVFAPDFVHRVLDIGAADGVHVLLERWKAGRG</sequence>